<feature type="compositionally biased region" description="Low complexity" evidence="5">
    <location>
        <begin position="72"/>
        <end position="81"/>
    </location>
</feature>
<dbReference type="InterPro" id="IPR034922">
    <property type="entry name" value="REX1-like_exo"/>
</dbReference>
<evidence type="ECO:0000256" key="2">
    <source>
        <dbReference type="ARBA" id="ARBA00022722"/>
    </source>
</evidence>
<keyword evidence="8" id="KW-1185">Reference proteome</keyword>
<dbReference type="Proteomes" id="UP000007796">
    <property type="component" value="Unassembled WGS sequence"/>
</dbReference>
<evidence type="ECO:0000256" key="3">
    <source>
        <dbReference type="ARBA" id="ARBA00022801"/>
    </source>
</evidence>
<keyword evidence="3" id="KW-0378">Hydrolase</keyword>
<dbReference type="OrthoDB" id="3996471at2759"/>
<dbReference type="PANTHER" id="PTHR12801:SF112">
    <property type="entry name" value="RNA EXONUCLEASE 3"/>
    <property type="match status" value="1"/>
</dbReference>
<dbReference type="EMBL" id="GL629794">
    <property type="protein sequence ID" value="EFX01391.1"/>
    <property type="molecule type" value="Genomic_DNA"/>
</dbReference>
<feature type="domain" description="Exonuclease" evidence="6">
    <location>
        <begin position="543"/>
        <end position="736"/>
    </location>
</feature>
<dbReference type="GO" id="GO:0005634">
    <property type="term" value="C:nucleus"/>
    <property type="evidence" value="ECO:0007669"/>
    <property type="project" value="TreeGrafter"/>
</dbReference>
<comment type="similarity">
    <text evidence="1">Belongs to the REXO1/REXO3 family.</text>
</comment>
<dbReference type="CDD" id="cd06145">
    <property type="entry name" value="REX1_like"/>
    <property type="match status" value="1"/>
</dbReference>
<feature type="region of interest" description="Disordered" evidence="5">
    <location>
        <begin position="120"/>
        <end position="257"/>
    </location>
</feature>
<dbReference type="InterPro" id="IPR036397">
    <property type="entry name" value="RNaseH_sf"/>
</dbReference>
<accession>F0XM48</accession>
<evidence type="ECO:0000313" key="8">
    <source>
        <dbReference type="Proteomes" id="UP000007796"/>
    </source>
</evidence>
<dbReference type="GO" id="GO:0004527">
    <property type="term" value="F:exonuclease activity"/>
    <property type="evidence" value="ECO:0007669"/>
    <property type="project" value="UniProtKB-KW"/>
</dbReference>
<dbReference type="HOGENOM" id="CLU_022453_4_0_1"/>
<proteinExistence type="inferred from homology"/>
<dbReference type="SUPFAM" id="SSF53098">
    <property type="entry name" value="Ribonuclease H-like"/>
    <property type="match status" value="1"/>
</dbReference>
<dbReference type="PANTHER" id="PTHR12801">
    <property type="entry name" value="RNA EXONUCLEASE REXO1 / RECO3 FAMILY MEMBER-RELATED"/>
    <property type="match status" value="1"/>
</dbReference>
<name>F0XM48_GROCL</name>
<evidence type="ECO:0000256" key="4">
    <source>
        <dbReference type="ARBA" id="ARBA00022839"/>
    </source>
</evidence>
<evidence type="ECO:0000256" key="1">
    <source>
        <dbReference type="ARBA" id="ARBA00006357"/>
    </source>
</evidence>
<evidence type="ECO:0000259" key="6">
    <source>
        <dbReference type="SMART" id="SM00479"/>
    </source>
</evidence>
<feature type="compositionally biased region" description="Polar residues" evidence="5">
    <location>
        <begin position="43"/>
        <end position="69"/>
    </location>
</feature>
<feature type="region of interest" description="Disordered" evidence="5">
    <location>
        <begin position="35"/>
        <end position="103"/>
    </location>
</feature>
<dbReference type="eggNOG" id="KOG2248">
    <property type="taxonomic scope" value="Eukaryota"/>
</dbReference>
<dbReference type="InParanoid" id="F0XM48"/>
<organism evidence="8">
    <name type="scientific">Grosmannia clavigera (strain kw1407 / UAMH 11150)</name>
    <name type="common">Blue stain fungus</name>
    <name type="synonym">Graphiocladiella clavigera</name>
    <dbReference type="NCBI Taxonomy" id="655863"/>
    <lineage>
        <taxon>Eukaryota</taxon>
        <taxon>Fungi</taxon>
        <taxon>Dikarya</taxon>
        <taxon>Ascomycota</taxon>
        <taxon>Pezizomycotina</taxon>
        <taxon>Sordariomycetes</taxon>
        <taxon>Sordariomycetidae</taxon>
        <taxon>Ophiostomatales</taxon>
        <taxon>Ophiostomataceae</taxon>
        <taxon>Leptographium</taxon>
    </lineage>
</organism>
<dbReference type="GeneID" id="25979755"/>
<dbReference type="InterPro" id="IPR013520">
    <property type="entry name" value="Ribonucl_H"/>
</dbReference>
<dbReference type="AlphaFoldDB" id="F0XM48"/>
<gene>
    <name evidence="7" type="ORF">CMQ_6333</name>
</gene>
<protein>
    <submittedName>
        <fullName evidence="7">RNA exonuclease</fullName>
    </submittedName>
</protein>
<dbReference type="InterPro" id="IPR012337">
    <property type="entry name" value="RNaseH-like_sf"/>
</dbReference>
<dbReference type="SMART" id="SM00479">
    <property type="entry name" value="EXOIII"/>
    <property type="match status" value="1"/>
</dbReference>
<dbReference type="RefSeq" id="XP_014170873.1">
    <property type="nucleotide sequence ID" value="XM_014315398.1"/>
</dbReference>
<feature type="compositionally biased region" description="Basic and acidic residues" evidence="5">
    <location>
        <begin position="349"/>
        <end position="358"/>
    </location>
</feature>
<feature type="compositionally biased region" description="Polar residues" evidence="5">
    <location>
        <begin position="235"/>
        <end position="244"/>
    </location>
</feature>
<feature type="compositionally biased region" description="Low complexity" evidence="5">
    <location>
        <begin position="205"/>
        <end position="233"/>
    </location>
</feature>
<evidence type="ECO:0000256" key="5">
    <source>
        <dbReference type="SAM" id="MobiDB-lite"/>
    </source>
</evidence>
<dbReference type="GO" id="GO:0003676">
    <property type="term" value="F:nucleic acid binding"/>
    <property type="evidence" value="ECO:0007669"/>
    <property type="project" value="InterPro"/>
</dbReference>
<evidence type="ECO:0000313" key="7">
    <source>
        <dbReference type="EMBL" id="EFX01391.1"/>
    </source>
</evidence>
<keyword evidence="4 7" id="KW-0269">Exonuclease</keyword>
<sequence>MSTQLGLLKHIPCPRGEACTAYRCLFRHAGDDDRWPLPGVQDPSAQPLDSPSTHDPSAQVESATLSLTTGGAADQQADQADPVQTAPRKRVKLGDGEYDPTSPPMPLDLCLGSHDAEEFAGQTNKVTSSSEPAVSSAETALQTDAISSLRKRPISPPPLKRKATEAPAKTALPKPASGSRRAAATALAVPQNFSTERVLDSPRPTSSFGGSSTISTAANNNNNHSNKTTNHASVPTASEATTVSPRKAETLNPRHLGKAPATHDIRFKLVKMLHAEFFRLNSELRTNGSEDDKKKLLMSAQELVWLTLDMEENCAVSKPAIYSNTIKNRIMSYKRMSLAQWTKERTDIREKDLRKQQSAERIAQGQMQQGTGSSRDTGKDTAEPVVLETGLTSAEEVAFLKENLLTPIQSLANHGYVPAVLLEAEIQKAREAAEVSKGWELCDRCGTRFQVFPGRREEDGALTSGGSCTHHPGKAFFPPKAAMAGSGARDNTKRFRCCGQAVGDSAGCVTTTSHVFKTSDPKRLALLWNFTQTPPNPSVPSDRAVCFDCEMGYTVYGMELIRVTATSWPDGERLLDVLVRPIGEIIDLNSRYSGVWPEDMAKALPFSAATVFDNSKSEQEEEGRRQLQIVSSPVVARDLLYALISPETPLVGHGLENDLNSMRIVHPTICDTILLFPHPKGLPVRYGLKMLVDRHLHRQIQVEPQGDSGVLMGHDSAEDARAAGDLVRFKVKQEWASKRTDGWAFMDGHLVAPGTRPGRGSSGVLTEAYIEKGKG</sequence>
<keyword evidence="2" id="KW-0540">Nuclease</keyword>
<feature type="compositionally biased region" description="Polar residues" evidence="5">
    <location>
        <begin position="365"/>
        <end position="375"/>
    </location>
</feature>
<dbReference type="InterPro" id="IPR047021">
    <property type="entry name" value="REXO1/3/4-like"/>
</dbReference>
<reference evidence="7 8" key="1">
    <citation type="journal article" date="2011" name="Proc. Natl. Acad. Sci. U.S.A.">
        <title>Genome and transcriptome analyses of the mountain pine beetle-fungal symbiont Grosmannia clavigera, a lodgepole pine pathogen.</title>
        <authorList>
            <person name="DiGuistini S."/>
            <person name="Wang Y."/>
            <person name="Liao N.Y."/>
            <person name="Taylor G."/>
            <person name="Tanguay P."/>
            <person name="Feau N."/>
            <person name="Henrissat B."/>
            <person name="Chan S.K."/>
            <person name="Hesse-Orce U."/>
            <person name="Alamouti S.M."/>
            <person name="Tsui C.K.M."/>
            <person name="Docking R.T."/>
            <person name="Levasseur A."/>
            <person name="Haridas S."/>
            <person name="Robertson G."/>
            <person name="Birol I."/>
            <person name="Holt R.A."/>
            <person name="Marra M.A."/>
            <person name="Hamelin R.C."/>
            <person name="Hirst M."/>
            <person name="Jones S.J.M."/>
            <person name="Bohlmann J."/>
            <person name="Breuil C."/>
        </authorList>
    </citation>
    <scope>NUCLEOTIDE SEQUENCE [LARGE SCALE GENOMIC DNA]</scope>
    <source>
        <strain evidence="8">kw1407 / UAMH 11150</strain>
    </source>
</reference>
<dbReference type="Gene3D" id="3.30.420.10">
    <property type="entry name" value="Ribonuclease H-like superfamily/Ribonuclease H"/>
    <property type="match status" value="1"/>
</dbReference>
<feature type="region of interest" description="Disordered" evidence="5">
    <location>
        <begin position="349"/>
        <end position="381"/>
    </location>
</feature>
<feature type="compositionally biased region" description="Polar residues" evidence="5">
    <location>
        <begin position="121"/>
        <end position="146"/>
    </location>
</feature>
<dbReference type="STRING" id="655863.F0XM48"/>